<gene>
    <name evidence="1" type="ORF">JK364_00400</name>
</gene>
<comment type="caution">
    <text evidence="1">The sequence shown here is derived from an EMBL/GenBank/DDBJ whole genome shotgun (WGS) entry which is preliminary data.</text>
</comment>
<sequence length="45" mass="4709">MRFSRSLYVVAAHAEGESGKVVVGGLPPIPGESGFVVGRPWEPEG</sequence>
<protein>
    <submittedName>
        <fullName evidence="1">Proline racemase family protein</fullName>
    </submittedName>
</protein>
<reference evidence="1 2" key="1">
    <citation type="submission" date="2021-01" db="EMBL/GenBank/DDBJ databases">
        <title>WGS of actinomycetes isolated from Thailand.</title>
        <authorList>
            <person name="Thawai C."/>
        </authorList>
    </citation>
    <scope>NUCLEOTIDE SEQUENCE [LARGE SCALE GENOMIC DNA]</scope>
    <source>
        <strain evidence="1 2">CA3R110</strain>
    </source>
</reference>
<evidence type="ECO:0000313" key="1">
    <source>
        <dbReference type="EMBL" id="MBL1110882.1"/>
    </source>
</evidence>
<proteinExistence type="predicted"/>
<dbReference type="Proteomes" id="UP000621510">
    <property type="component" value="Unassembled WGS sequence"/>
</dbReference>
<dbReference type="EMBL" id="JAERRG010000001">
    <property type="protein sequence ID" value="MBL1110882.1"/>
    <property type="molecule type" value="Genomic_DNA"/>
</dbReference>
<dbReference type="Gene3D" id="3.10.310.10">
    <property type="entry name" value="Diaminopimelate Epimerase, Chain A, domain 1"/>
    <property type="match status" value="1"/>
</dbReference>
<organism evidence="1 2">
    <name type="scientific">Streptomyces endocoffeicus</name>
    <dbReference type="NCBI Taxonomy" id="2898945"/>
    <lineage>
        <taxon>Bacteria</taxon>
        <taxon>Bacillati</taxon>
        <taxon>Actinomycetota</taxon>
        <taxon>Actinomycetes</taxon>
        <taxon>Kitasatosporales</taxon>
        <taxon>Streptomycetaceae</taxon>
        <taxon>Streptomyces</taxon>
    </lineage>
</organism>
<evidence type="ECO:0000313" key="2">
    <source>
        <dbReference type="Proteomes" id="UP000621510"/>
    </source>
</evidence>
<name>A0ABS1PET1_9ACTN</name>
<keyword evidence="2" id="KW-1185">Reference proteome</keyword>
<accession>A0ABS1PET1</accession>
<dbReference type="RefSeq" id="WP_201846323.1">
    <property type="nucleotide sequence ID" value="NZ_JAERRG010000001.1"/>
</dbReference>